<dbReference type="Pfam" id="PF18679">
    <property type="entry name" value="HTH_57"/>
    <property type="match status" value="1"/>
</dbReference>
<feature type="domain" description="ThcOx helix turn helix" evidence="3">
    <location>
        <begin position="20"/>
        <end position="104"/>
    </location>
</feature>
<dbReference type="InterPro" id="IPR029479">
    <property type="entry name" value="Nitroreductase"/>
</dbReference>
<dbReference type="NCBIfam" id="TIGR03605">
    <property type="entry name" value="antibiot_sagB"/>
    <property type="match status" value="1"/>
</dbReference>
<dbReference type="EMBL" id="CP053452">
    <property type="protein sequence ID" value="QJW93689.1"/>
    <property type="molecule type" value="Genomic_DNA"/>
</dbReference>
<dbReference type="RefSeq" id="WP_171469841.1">
    <property type="nucleotide sequence ID" value="NZ_CP053452.2"/>
</dbReference>
<dbReference type="InterPro" id="IPR020051">
    <property type="entry name" value="SagB-type_dehydrogenase"/>
</dbReference>
<dbReference type="PANTHER" id="PTHR43745">
    <property type="entry name" value="NITROREDUCTASE MJ1384-RELATED"/>
    <property type="match status" value="1"/>
</dbReference>
<dbReference type="Pfam" id="PF22767">
    <property type="entry name" value="ThcOx"/>
    <property type="match status" value="1"/>
</dbReference>
<dbReference type="KEGG" id="ftj:FTUN_1197"/>
<dbReference type="InterPro" id="IPR054488">
    <property type="entry name" value="ThcOx_dom2"/>
</dbReference>
<evidence type="ECO:0000259" key="3">
    <source>
        <dbReference type="Pfam" id="PF18679"/>
    </source>
</evidence>
<dbReference type="Pfam" id="PF00881">
    <property type="entry name" value="Nitroreductase"/>
    <property type="match status" value="1"/>
</dbReference>
<accession>A0A6M5YHY8</accession>
<gene>
    <name evidence="5" type="ORF">FTUN_1197</name>
</gene>
<name>A0A6M5YHY8_9BACT</name>
<proteinExistence type="predicted"/>
<dbReference type="PANTHER" id="PTHR43745:SF2">
    <property type="entry name" value="NITROREDUCTASE MJ1384-RELATED"/>
    <property type="match status" value="1"/>
</dbReference>
<reference evidence="6" key="1">
    <citation type="submission" date="2020-05" db="EMBL/GenBank/DDBJ databases">
        <title>Frigoriglobus tundricola gen. nov., sp. nov., a psychrotolerant cellulolytic planctomycete of the family Gemmataceae with two divergent copies of 16S rRNA gene.</title>
        <authorList>
            <person name="Kulichevskaya I.S."/>
            <person name="Ivanova A.A."/>
            <person name="Naumoff D.G."/>
            <person name="Beletsky A.V."/>
            <person name="Rijpstra W.I.C."/>
            <person name="Sinninghe Damste J.S."/>
            <person name="Mardanov A.V."/>
            <person name="Ravin N.V."/>
            <person name="Dedysh S.N."/>
        </authorList>
    </citation>
    <scope>NUCLEOTIDE SEQUENCE [LARGE SCALE GENOMIC DNA]</scope>
    <source>
        <strain evidence="6">PL17</strain>
    </source>
</reference>
<evidence type="ECO:0000313" key="6">
    <source>
        <dbReference type="Proteomes" id="UP000503447"/>
    </source>
</evidence>
<dbReference type="Gene3D" id="3.40.109.10">
    <property type="entry name" value="NADH Oxidase"/>
    <property type="match status" value="1"/>
</dbReference>
<dbReference type="Proteomes" id="UP000503447">
    <property type="component" value="Chromosome"/>
</dbReference>
<dbReference type="SUPFAM" id="SSF55469">
    <property type="entry name" value="FMN-dependent nitroreductase-like"/>
    <property type="match status" value="1"/>
</dbReference>
<keyword evidence="6" id="KW-1185">Reference proteome</keyword>
<feature type="domain" description="Nitroreductase" evidence="2">
    <location>
        <begin position="273"/>
        <end position="458"/>
    </location>
</feature>
<evidence type="ECO:0000256" key="1">
    <source>
        <dbReference type="SAM" id="MobiDB-lite"/>
    </source>
</evidence>
<dbReference type="GO" id="GO:0016491">
    <property type="term" value="F:oxidoreductase activity"/>
    <property type="evidence" value="ECO:0007669"/>
    <property type="project" value="InterPro"/>
</dbReference>
<feature type="domain" description="Cyanobactin oxidase ThcOx second" evidence="4">
    <location>
        <begin position="117"/>
        <end position="222"/>
    </location>
</feature>
<dbReference type="InterPro" id="IPR000415">
    <property type="entry name" value="Nitroreductase-like"/>
</dbReference>
<organism evidence="5 6">
    <name type="scientific">Frigoriglobus tundricola</name>
    <dbReference type="NCBI Taxonomy" id="2774151"/>
    <lineage>
        <taxon>Bacteria</taxon>
        <taxon>Pseudomonadati</taxon>
        <taxon>Planctomycetota</taxon>
        <taxon>Planctomycetia</taxon>
        <taxon>Gemmatales</taxon>
        <taxon>Gemmataceae</taxon>
        <taxon>Frigoriglobus</taxon>
    </lineage>
</organism>
<feature type="region of interest" description="Disordered" evidence="1">
    <location>
        <begin position="217"/>
        <end position="236"/>
    </location>
</feature>
<evidence type="ECO:0000259" key="2">
    <source>
        <dbReference type="Pfam" id="PF00881"/>
    </source>
</evidence>
<dbReference type="InterPro" id="IPR040776">
    <property type="entry name" value="ThcOx_HTH"/>
</dbReference>
<dbReference type="CDD" id="cd02142">
    <property type="entry name" value="McbC_SagB-like_oxidoreductase"/>
    <property type="match status" value="1"/>
</dbReference>
<dbReference type="AlphaFoldDB" id="A0A6M5YHY8"/>
<evidence type="ECO:0000313" key="5">
    <source>
        <dbReference type="EMBL" id="QJW93689.1"/>
    </source>
</evidence>
<dbReference type="InterPro" id="IPR052544">
    <property type="entry name" value="Bacteriocin_Proc_Enz"/>
</dbReference>
<sequence length="478" mass="51730">MGFLLTLCNGASPAEENGLFVVNGPKGRVTLRDLEPEVIAALHRLAPPGADEDALADAVGAIGNGALPRWFYYLDRLTRRGLIGRSAHESGTRLATLFAVSPAFAWKPVRPAPDRQYALSRFAYLRREGNEGVVESPQSHARLVLQESRAARLIGALAAPATPAELAERSGLTTEGATGLLALLLRAEMASEAGTEPEDPDLRTWAFHDLLFHTRSRKGRSDAPYGGTYRFAGQFPPPPAVKPVPVGDRVPLFKPDIRALERTDPPLAWVQEHRRSVREFDTTQPITVAQVGEFLFRVNRVKEQRETELQTVRGPVVMDFVSRPYPTGGSLYELEIYAAVRTCDGLTPGLYAHDPVAHRLVRVRGRGPAVDELLGDAAESTAIPAGELQVLFVLAARVPRVAWKYESIAYALVLKHVGVVYQTMYLAATAMGLAGCAVGGGDADLFARAAGVPYAAETSVGEFLLGSKRGEPARDARE</sequence>
<protein>
    <submittedName>
        <fullName evidence="5">Uncharacterized protein</fullName>
    </submittedName>
</protein>
<evidence type="ECO:0000259" key="4">
    <source>
        <dbReference type="Pfam" id="PF22767"/>
    </source>
</evidence>